<feature type="transmembrane region" description="Helical" evidence="1">
    <location>
        <begin position="161"/>
        <end position="183"/>
    </location>
</feature>
<feature type="transmembrane region" description="Helical" evidence="1">
    <location>
        <begin position="92"/>
        <end position="113"/>
    </location>
</feature>
<evidence type="ECO:0000256" key="1">
    <source>
        <dbReference type="SAM" id="Phobius"/>
    </source>
</evidence>
<feature type="transmembrane region" description="Helical" evidence="1">
    <location>
        <begin position="133"/>
        <end position="154"/>
    </location>
</feature>
<organism evidence="3 4">
    <name type="scientific">Lactobacillus equicursoris</name>
    <dbReference type="NCBI Taxonomy" id="420645"/>
    <lineage>
        <taxon>Bacteria</taxon>
        <taxon>Bacillati</taxon>
        <taxon>Bacillota</taxon>
        <taxon>Bacilli</taxon>
        <taxon>Lactobacillales</taxon>
        <taxon>Lactobacillaceae</taxon>
        <taxon>Lactobacillus</taxon>
    </lineage>
</organism>
<keyword evidence="1" id="KW-1133">Transmembrane helix</keyword>
<dbReference type="SUPFAM" id="SSF48317">
    <property type="entry name" value="Acid phosphatase/Vanadium-dependent haloperoxidase"/>
    <property type="match status" value="1"/>
</dbReference>
<keyword evidence="1" id="KW-0472">Membrane</keyword>
<feature type="transmembrane region" description="Helical" evidence="1">
    <location>
        <begin position="12"/>
        <end position="32"/>
    </location>
</feature>
<feature type="transmembrane region" description="Helical" evidence="1">
    <location>
        <begin position="189"/>
        <end position="211"/>
    </location>
</feature>
<dbReference type="AlphaFoldDB" id="A0A844FMP7"/>
<dbReference type="InterPro" id="IPR000326">
    <property type="entry name" value="PAP2/HPO"/>
</dbReference>
<accession>A0A844FMP7</accession>
<feature type="transmembrane region" description="Helical" evidence="1">
    <location>
        <begin position="62"/>
        <end position="85"/>
    </location>
</feature>
<sequence>MNTKENKVNYQPLLIFGGVIGIFFAFWVYLIASKNPFIKIFDTAIYNSIKNNNPVERQLTFYWTQLGNTLTITAFTVILVLFLVYQRNYVHAVFASLTMIAANACNSIIKNIIQRQRPRMDKAVHADGFSFPSGHSVGSMTLALVLIALIVVLVKKKPLKYWLIAFCVFFTLSIGFTRMYLHVHWPSDVLGGWCEGLAFSCLASWSFFRALDKKQEKEKKE</sequence>
<dbReference type="PANTHER" id="PTHR14969:SF13">
    <property type="entry name" value="AT30094P"/>
    <property type="match status" value="1"/>
</dbReference>
<evidence type="ECO:0000313" key="3">
    <source>
        <dbReference type="EMBL" id="MST79871.1"/>
    </source>
</evidence>
<name>A0A844FMP7_9LACO</name>
<evidence type="ECO:0000259" key="2">
    <source>
        <dbReference type="SMART" id="SM00014"/>
    </source>
</evidence>
<dbReference type="Gene3D" id="1.20.144.10">
    <property type="entry name" value="Phosphatidic acid phosphatase type 2/haloperoxidase"/>
    <property type="match status" value="2"/>
</dbReference>
<dbReference type="EMBL" id="VUMW01000011">
    <property type="protein sequence ID" value="MST79871.1"/>
    <property type="molecule type" value="Genomic_DNA"/>
</dbReference>
<reference evidence="3 4" key="1">
    <citation type="submission" date="2019-08" db="EMBL/GenBank/DDBJ databases">
        <title>In-depth cultivation of the pig gut microbiome towards novel bacterial diversity and tailored functional studies.</title>
        <authorList>
            <person name="Wylensek D."/>
            <person name="Hitch T.C.A."/>
            <person name="Clavel T."/>
        </authorList>
    </citation>
    <scope>NUCLEOTIDE SEQUENCE [LARGE SCALE GENOMIC DNA]</scope>
    <source>
        <strain evidence="3 4">WCA-470BD-2E</strain>
    </source>
</reference>
<dbReference type="Proteomes" id="UP000452141">
    <property type="component" value="Unassembled WGS sequence"/>
</dbReference>
<gene>
    <name evidence="3" type="ORF">FYJ61_05180</name>
</gene>
<dbReference type="SMART" id="SM00014">
    <property type="entry name" value="acidPPc"/>
    <property type="match status" value="1"/>
</dbReference>
<keyword evidence="1" id="KW-0812">Transmembrane</keyword>
<proteinExistence type="predicted"/>
<dbReference type="PANTHER" id="PTHR14969">
    <property type="entry name" value="SPHINGOSINE-1-PHOSPHATE PHOSPHOHYDROLASE"/>
    <property type="match status" value="1"/>
</dbReference>
<dbReference type="InterPro" id="IPR036938">
    <property type="entry name" value="PAP2/HPO_sf"/>
</dbReference>
<comment type="caution">
    <text evidence="3">The sequence shown here is derived from an EMBL/GenBank/DDBJ whole genome shotgun (WGS) entry which is preliminary data.</text>
</comment>
<feature type="domain" description="Phosphatidic acid phosphatase type 2/haloperoxidase" evidence="2">
    <location>
        <begin position="92"/>
        <end position="204"/>
    </location>
</feature>
<dbReference type="Pfam" id="PF01569">
    <property type="entry name" value="PAP2"/>
    <property type="match status" value="1"/>
</dbReference>
<evidence type="ECO:0000313" key="4">
    <source>
        <dbReference type="Proteomes" id="UP000452141"/>
    </source>
</evidence>
<dbReference type="RefSeq" id="WP_154486837.1">
    <property type="nucleotide sequence ID" value="NZ_VUMW01000011.1"/>
</dbReference>
<protein>
    <submittedName>
        <fullName evidence="3">Phosphatase PAP2 family protein</fullName>
    </submittedName>
</protein>
<dbReference type="CDD" id="cd03392">
    <property type="entry name" value="PAP2_like_2"/>
    <property type="match status" value="1"/>
</dbReference>